<protein>
    <submittedName>
        <fullName evidence="3">Glycogen-binding subunit 76A</fullName>
    </submittedName>
</protein>
<proteinExistence type="predicted"/>
<evidence type="ECO:0000313" key="4">
    <source>
        <dbReference type="Proteomes" id="UP001249851"/>
    </source>
</evidence>
<name>A0AAD9UYK9_ACRCE</name>
<keyword evidence="1" id="KW-0732">Signal</keyword>
<dbReference type="InterPro" id="IPR038175">
    <property type="entry name" value="CBM21_dom_sf"/>
</dbReference>
<dbReference type="AlphaFoldDB" id="A0AAD9UYK9"/>
<dbReference type="PANTHER" id="PTHR12307">
    <property type="entry name" value="PROTEIN PHOSPHATASE 1 REGULATORY SUBUNIT"/>
    <property type="match status" value="1"/>
</dbReference>
<keyword evidence="4" id="KW-1185">Reference proteome</keyword>
<dbReference type="GO" id="GO:0000164">
    <property type="term" value="C:protein phosphatase type 1 complex"/>
    <property type="evidence" value="ECO:0007669"/>
    <property type="project" value="TreeGrafter"/>
</dbReference>
<dbReference type="PROSITE" id="PS51159">
    <property type="entry name" value="CBM21"/>
    <property type="match status" value="1"/>
</dbReference>
<dbReference type="InterPro" id="IPR005036">
    <property type="entry name" value="CBM21_dom"/>
</dbReference>
<dbReference type="Gene3D" id="2.60.40.2440">
    <property type="entry name" value="Carbohydrate binding type-21 domain"/>
    <property type="match status" value="1"/>
</dbReference>
<evidence type="ECO:0000256" key="1">
    <source>
        <dbReference type="SAM" id="SignalP"/>
    </source>
</evidence>
<dbReference type="InterPro" id="IPR050782">
    <property type="entry name" value="PP1_regulatory_subunit_3"/>
</dbReference>
<gene>
    <name evidence="3" type="ORF">P5673_024061</name>
</gene>
<reference evidence="3" key="1">
    <citation type="journal article" date="2023" name="G3 (Bethesda)">
        <title>Whole genome assembly and annotation of the endangered Caribbean coral Acropora cervicornis.</title>
        <authorList>
            <person name="Selwyn J.D."/>
            <person name="Vollmer S.V."/>
        </authorList>
    </citation>
    <scope>NUCLEOTIDE SEQUENCE</scope>
    <source>
        <strain evidence="3">K2</strain>
    </source>
</reference>
<feature type="signal peptide" evidence="1">
    <location>
        <begin position="1"/>
        <end position="25"/>
    </location>
</feature>
<accession>A0AAD9UYK9</accession>
<dbReference type="GO" id="GO:2001069">
    <property type="term" value="F:glycogen binding"/>
    <property type="evidence" value="ECO:0007669"/>
    <property type="project" value="TreeGrafter"/>
</dbReference>
<dbReference type="PANTHER" id="PTHR12307:SF36">
    <property type="entry name" value="GLYCOGEN-BINDING SUBUNIT 76A"/>
    <property type="match status" value="1"/>
</dbReference>
<dbReference type="EMBL" id="JARQWQ010000070">
    <property type="protein sequence ID" value="KAK2554360.1"/>
    <property type="molecule type" value="Genomic_DNA"/>
</dbReference>
<reference evidence="3" key="2">
    <citation type="journal article" date="2023" name="Science">
        <title>Genomic signatures of disease resistance in endangered staghorn corals.</title>
        <authorList>
            <person name="Vollmer S.V."/>
            <person name="Selwyn J.D."/>
            <person name="Despard B.A."/>
            <person name="Roesel C.L."/>
        </authorList>
    </citation>
    <scope>NUCLEOTIDE SEQUENCE</scope>
    <source>
        <strain evidence="3">K2</strain>
    </source>
</reference>
<dbReference type="GO" id="GO:0005979">
    <property type="term" value="P:regulation of glycogen biosynthetic process"/>
    <property type="evidence" value="ECO:0007669"/>
    <property type="project" value="TreeGrafter"/>
</dbReference>
<sequence>MGKKKRVTFADLLGFSLVSVVEIDARKEDPEKRLYRCLRKQRGNTASKTRYLTCLFEQPEKRDDFLDRVRQEYVCLESVVCDHFIVRGFVRVLNVSYSKVITIHYTTDEWKTIRQLEANHLCTSNDGTTDTFFFCVQFGSPCHEKCKMEFALCYAVDGREYWDNNHRKNYLICCSSEE</sequence>
<comment type="caution">
    <text evidence="3">The sequence shown here is derived from an EMBL/GenBank/DDBJ whole genome shotgun (WGS) entry which is preliminary data.</text>
</comment>
<evidence type="ECO:0000313" key="3">
    <source>
        <dbReference type="EMBL" id="KAK2554360.1"/>
    </source>
</evidence>
<dbReference type="Proteomes" id="UP001249851">
    <property type="component" value="Unassembled WGS sequence"/>
</dbReference>
<evidence type="ECO:0000259" key="2">
    <source>
        <dbReference type="PROSITE" id="PS51159"/>
    </source>
</evidence>
<dbReference type="GO" id="GO:0008157">
    <property type="term" value="F:protein phosphatase 1 binding"/>
    <property type="evidence" value="ECO:0007669"/>
    <property type="project" value="TreeGrafter"/>
</dbReference>
<dbReference type="Pfam" id="PF03370">
    <property type="entry name" value="CBM_21"/>
    <property type="match status" value="1"/>
</dbReference>
<organism evidence="3 4">
    <name type="scientific">Acropora cervicornis</name>
    <name type="common">Staghorn coral</name>
    <dbReference type="NCBI Taxonomy" id="6130"/>
    <lineage>
        <taxon>Eukaryota</taxon>
        <taxon>Metazoa</taxon>
        <taxon>Cnidaria</taxon>
        <taxon>Anthozoa</taxon>
        <taxon>Hexacorallia</taxon>
        <taxon>Scleractinia</taxon>
        <taxon>Astrocoeniina</taxon>
        <taxon>Acroporidae</taxon>
        <taxon>Acropora</taxon>
    </lineage>
</organism>
<feature type="domain" description="CBM21" evidence="2">
    <location>
        <begin position="66"/>
        <end position="173"/>
    </location>
</feature>
<feature type="chain" id="PRO_5041941174" evidence="1">
    <location>
        <begin position="26"/>
        <end position="178"/>
    </location>
</feature>